<dbReference type="EMBL" id="SMDC01000017">
    <property type="protein sequence ID" value="TCW32659.1"/>
    <property type="molecule type" value="Genomic_DNA"/>
</dbReference>
<gene>
    <name evidence="1" type="ORF">EDC29_11725</name>
</gene>
<dbReference type="Proteomes" id="UP000295247">
    <property type="component" value="Unassembled WGS sequence"/>
</dbReference>
<evidence type="ECO:0000313" key="2">
    <source>
        <dbReference type="Proteomes" id="UP000295247"/>
    </source>
</evidence>
<dbReference type="RefSeq" id="WP_132230631.1">
    <property type="nucleotide sequence ID" value="NZ_NRRH01000028.1"/>
</dbReference>
<comment type="caution">
    <text evidence="1">The sequence shown here is derived from an EMBL/GenBank/DDBJ whole genome shotgun (WGS) entry which is preliminary data.</text>
</comment>
<proteinExistence type="predicted"/>
<dbReference type="AlphaFoldDB" id="A0A4R4A4K3"/>
<name>A0A4R4A4K3_MARGR</name>
<reference evidence="1 2" key="1">
    <citation type="submission" date="2019-03" db="EMBL/GenBank/DDBJ databases">
        <title>Genomic Encyclopedia of Type Strains, Phase IV (KMG-IV): sequencing the most valuable type-strain genomes for metagenomic binning, comparative biology and taxonomic classification.</title>
        <authorList>
            <person name="Goeker M."/>
        </authorList>
    </citation>
    <scope>NUCLEOTIDE SEQUENCE [LARGE SCALE GENOMIC DNA]</scope>
    <source>
        <strain evidence="1 2">DSM 203</strain>
    </source>
</reference>
<sequence>MSDRYDSQRDFCLDVVDQAERRIRVAMVVMAEEGDDQAPLHLSEALASLKSAREQIGAAVERSLEAAA</sequence>
<evidence type="ECO:0000313" key="1">
    <source>
        <dbReference type="EMBL" id="TCW32659.1"/>
    </source>
</evidence>
<protein>
    <submittedName>
        <fullName evidence="1">Uncharacterized protein</fullName>
    </submittedName>
</protein>
<accession>A0A4R4A4K3</accession>
<organism evidence="1 2">
    <name type="scientific">Marichromatium gracile</name>
    <name type="common">Chromatium gracile</name>
    <dbReference type="NCBI Taxonomy" id="1048"/>
    <lineage>
        <taxon>Bacteria</taxon>
        <taxon>Pseudomonadati</taxon>
        <taxon>Pseudomonadota</taxon>
        <taxon>Gammaproteobacteria</taxon>
        <taxon>Chromatiales</taxon>
        <taxon>Chromatiaceae</taxon>
        <taxon>Marichromatium</taxon>
    </lineage>
</organism>